<organism evidence="2 3">
    <name type="scientific">Cetraspora pellucida</name>
    <dbReference type="NCBI Taxonomy" id="1433469"/>
    <lineage>
        <taxon>Eukaryota</taxon>
        <taxon>Fungi</taxon>
        <taxon>Fungi incertae sedis</taxon>
        <taxon>Mucoromycota</taxon>
        <taxon>Glomeromycotina</taxon>
        <taxon>Glomeromycetes</taxon>
        <taxon>Diversisporales</taxon>
        <taxon>Gigasporaceae</taxon>
        <taxon>Cetraspora</taxon>
    </lineage>
</organism>
<dbReference type="Proteomes" id="UP000789759">
    <property type="component" value="Unassembled WGS sequence"/>
</dbReference>
<dbReference type="OrthoDB" id="10693591at2759"/>
<keyword evidence="3" id="KW-1185">Reference proteome</keyword>
<feature type="signal peptide" evidence="1">
    <location>
        <begin position="1"/>
        <end position="15"/>
    </location>
</feature>
<evidence type="ECO:0000313" key="3">
    <source>
        <dbReference type="Proteomes" id="UP000789759"/>
    </source>
</evidence>
<gene>
    <name evidence="2" type="ORF">CPELLU_LOCUS14201</name>
</gene>
<reference evidence="2" key="1">
    <citation type="submission" date="2021-06" db="EMBL/GenBank/DDBJ databases">
        <authorList>
            <person name="Kallberg Y."/>
            <person name="Tangrot J."/>
            <person name="Rosling A."/>
        </authorList>
    </citation>
    <scope>NUCLEOTIDE SEQUENCE</scope>
    <source>
        <strain evidence="2">FL966</strain>
    </source>
</reference>
<evidence type="ECO:0000313" key="2">
    <source>
        <dbReference type="EMBL" id="CAG8743128.1"/>
    </source>
</evidence>
<dbReference type="AlphaFoldDB" id="A0A9N9INJ6"/>
<comment type="caution">
    <text evidence="2">The sequence shown here is derived from an EMBL/GenBank/DDBJ whole genome shotgun (WGS) entry which is preliminary data.</text>
</comment>
<proteinExistence type="predicted"/>
<protein>
    <submittedName>
        <fullName evidence="2">16642_t:CDS:1</fullName>
    </submittedName>
</protein>
<feature type="chain" id="PRO_5040369595" evidence="1">
    <location>
        <begin position="16"/>
        <end position="84"/>
    </location>
</feature>
<keyword evidence="1" id="KW-0732">Signal</keyword>
<accession>A0A9N9INJ6</accession>
<evidence type="ECO:0000256" key="1">
    <source>
        <dbReference type="SAM" id="SignalP"/>
    </source>
</evidence>
<name>A0A9N9INJ6_9GLOM</name>
<sequence length="84" mass="9799">MWSFLFGLLFATSKPQKLLLIVQAFMAHNDPNTNNIIIQNDIQQVSDEEHDFTNINDTTFFLAEEMNKLPTKIYKKNTISNETY</sequence>
<dbReference type="EMBL" id="CAJVQA010016444">
    <property type="protein sequence ID" value="CAG8743128.1"/>
    <property type="molecule type" value="Genomic_DNA"/>
</dbReference>